<reference evidence="13 14" key="1">
    <citation type="journal article" date="2008" name="Nature">
        <title>The Phaeodactylum genome reveals the evolutionary history of diatom genomes.</title>
        <authorList>
            <person name="Bowler C."/>
            <person name="Allen A.E."/>
            <person name="Badger J.H."/>
            <person name="Grimwood J."/>
            <person name="Jabbari K."/>
            <person name="Kuo A."/>
            <person name="Maheswari U."/>
            <person name="Martens C."/>
            <person name="Maumus F."/>
            <person name="Otillar R.P."/>
            <person name="Rayko E."/>
            <person name="Salamov A."/>
            <person name="Vandepoele K."/>
            <person name="Beszteri B."/>
            <person name="Gruber A."/>
            <person name="Heijde M."/>
            <person name="Katinka M."/>
            <person name="Mock T."/>
            <person name="Valentin K."/>
            <person name="Verret F."/>
            <person name="Berges J.A."/>
            <person name="Brownlee C."/>
            <person name="Cadoret J.P."/>
            <person name="Chiovitti A."/>
            <person name="Choi C.J."/>
            <person name="Coesel S."/>
            <person name="De Martino A."/>
            <person name="Detter J.C."/>
            <person name="Durkin C."/>
            <person name="Falciatore A."/>
            <person name="Fournet J."/>
            <person name="Haruta M."/>
            <person name="Huysman M.J."/>
            <person name="Jenkins B.D."/>
            <person name="Jiroutova K."/>
            <person name="Jorgensen R.E."/>
            <person name="Joubert Y."/>
            <person name="Kaplan A."/>
            <person name="Kroger N."/>
            <person name="Kroth P.G."/>
            <person name="La Roche J."/>
            <person name="Lindquist E."/>
            <person name="Lommer M."/>
            <person name="Martin-Jezequel V."/>
            <person name="Lopez P.J."/>
            <person name="Lucas S."/>
            <person name="Mangogna M."/>
            <person name="McGinnis K."/>
            <person name="Medlin L.K."/>
            <person name="Montsant A."/>
            <person name="Oudot-Le Secq M.P."/>
            <person name="Napoli C."/>
            <person name="Obornik M."/>
            <person name="Parker M.S."/>
            <person name="Petit J.L."/>
            <person name="Porcel B.M."/>
            <person name="Poulsen N."/>
            <person name="Robison M."/>
            <person name="Rychlewski L."/>
            <person name="Rynearson T.A."/>
            <person name="Schmutz J."/>
            <person name="Shapiro H."/>
            <person name="Siaut M."/>
            <person name="Stanley M."/>
            <person name="Sussman M.R."/>
            <person name="Taylor A.R."/>
            <person name="Vardi A."/>
            <person name="von Dassow P."/>
            <person name="Vyverman W."/>
            <person name="Willis A."/>
            <person name="Wyrwicz L.S."/>
            <person name="Rokhsar D.S."/>
            <person name="Weissenbach J."/>
            <person name="Armbrust E.V."/>
            <person name="Green B.R."/>
            <person name="Van de Peer Y."/>
            <person name="Grigoriev I.V."/>
        </authorList>
    </citation>
    <scope>NUCLEOTIDE SEQUENCE [LARGE SCALE GENOMIC DNA]</scope>
    <source>
        <strain evidence="13 14">CCAP 1055/1</strain>
    </source>
</reference>
<comment type="similarity">
    <text evidence="10">Belongs to the mitochondrial carrier (TC 2.A.29) family.</text>
</comment>
<evidence type="ECO:0000256" key="7">
    <source>
        <dbReference type="ARBA" id="ARBA00023128"/>
    </source>
</evidence>
<dbReference type="GO" id="GO:0005743">
    <property type="term" value="C:mitochondrial inner membrane"/>
    <property type="evidence" value="ECO:0007669"/>
    <property type="project" value="UniProtKB-SubCell"/>
</dbReference>
<dbReference type="Proteomes" id="UP000000759">
    <property type="component" value="Chromosome 21"/>
</dbReference>
<dbReference type="InterPro" id="IPR002067">
    <property type="entry name" value="MCP"/>
</dbReference>
<dbReference type="PANTHER" id="PTHR45829:SF4">
    <property type="entry name" value="MITOCHONDRIAL CARRIER PROTEIN RIM2"/>
    <property type="match status" value="1"/>
</dbReference>
<keyword evidence="3 9" id="KW-0812">Transmembrane</keyword>
<evidence type="ECO:0000256" key="1">
    <source>
        <dbReference type="ARBA" id="ARBA00004448"/>
    </source>
</evidence>
<dbReference type="PRINTS" id="PR00926">
    <property type="entry name" value="MITOCARRIER"/>
</dbReference>
<keyword evidence="2 10" id="KW-0813">Transport</keyword>
<dbReference type="InterPro" id="IPR018108">
    <property type="entry name" value="MCP_transmembrane"/>
</dbReference>
<dbReference type="GO" id="GO:0015218">
    <property type="term" value="F:pyrimidine nucleotide transmembrane transporter activity"/>
    <property type="evidence" value="ECO:0007669"/>
    <property type="project" value="InterPro"/>
</dbReference>
<proteinExistence type="inferred from homology"/>
<dbReference type="GeneID" id="7195532"/>
<evidence type="ECO:0000256" key="8">
    <source>
        <dbReference type="ARBA" id="ARBA00023136"/>
    </source>
</evidence>
<dbReference type="PaxDb" id="2850-Phatr23053"/>
<dbReference type="KEGG" id="pti:PHATRDRAFT_23053"/>
<keyword evidence="7" id="KW-0496">Mitochondrion</keyword>
<dbReference type="GO" id="GO:1990519">
    <property type="term" value="P:pyrimidine nucleotide import into mitochondrion"/>
    <property type="evidence" value="ECO:0007669"/>
    <property type="project" value="TreeGrafter"/>
</dbReference>
<evidence type="ECO:0000256" key="5">
    <source>
        <dbReference type="ARBA" id="ARBA00022792"/>
    </source>
</evidence>
<dbReference type="SUPFAM" id="SSF103506">
    <property type="entry name" value="Mitochondrial carrier"/>
    <property type="match status" value="1"/>
</dbReference>
<feature type="repeat" description="Solcar" evidence="9">
    <location>
        <begin position="265"/>
        <end position="349"/>
    </location>
</feature>
<dbReference type="RefSeq" id="XP_002183853.1">
    <property type="nucleotide sequence ID" value="XM_002183817.1"/>
</dbReference>
<feature type="repeat" description="Solcar" evidence="9">
    <location>
        <begin position="160"/>
        <end position="257"/>
    </location>
</feature>
<dbReference type="HOGENOM" id="CLU_015166_6_1_1"/>
<feature type="region of interest" description="Disordered" evidence="11">
    <location>
        <begin position="1"/>
        <end position="46"/>
    </location>
</feature>
<dbReference type="AlphaFoldDB" id="B7G9X6"/>
<dbReference type="InParanoid" id="B7G9X6"/>
<accession>B7G9X6</accession>
<name>B7G9X6_PHATC</name>
<dbReference type="EMBL" id="CM000623">
    <property type="protein sequence ID" value="EEC44522.1"/>
    <property type="molecule type" value="Genomic_DNA"/>
</dbReference>
<dbReference type="PROSITE" id="PS50920">
    <property type="entry name" value="SOLCAR"/>
    <property type="match status" value="3"/>
</dbReference>
<keyword evidence="6 12" id="KW-1133">Transmembrane helix</keyword>
<evidence type="ECO:0000313" key="14">
    <source>
        <dbReference type="Proteomes" id="UP000000759"/>
    </source>
</evidence>
<evidence type="ECO:0000256" key="3">
    <source>
        <dbReference type="ARBA" id="ARBA00022692"/>
    </source>
</evidence>
<evidence type="ECO:0000256" key="12">
    <source>
        <dbReference type="SAM" id="Phobius"/>
    </source>
</evidence>
<dbReference type="OrthoDB" id="10266426at2759"/>
<reference evidence="14" key="2">
    <citation type="submission" date="2008-08" db="EMBL/GenBank/DDBJ databases">
        <authorList>
            <consortium name="Diatom Consortium"/>
            <person name="Grigoriev I."/>
            <person name="Grimwood J."/>
            <person name="Kuo A."/>
            <person name="Otillar R.P."/>
            <person name="Salamov A."/>
            <person name="Detter J.C."/>
            <person name="Lindquist E."/>
            <person name="Shapiro H."/>
            <person name="Lucas S."/>
            <person name="Glavina del Rio T."/>
            <person name="Pitluck S."/>
            <person name="Rokhsar D."/>
            <person name="Bowler C."/>
        </authorList>
    </citation>
    <scope>GENOME REANNOTATION</scope>
    <source>
        <strain evidence="14">CCAP 1055/1</strain>
    </source>
</reference>
<evidence type="ECO:0000256" key="10">
    <source>
        <dbReference type="RuleBase" id="RU000488"/>
    </source>
</evidence>
<feature type="transmembrane region" description="Helical" evidence="12">
    <location>
        <begin position="162"/>
        <end position="180"/>
    </location>
</feature>
<dbReference type="InterPro" id="IPR023395">
    <property type="entry name" value="MCP_dom_sf"/>
</dbReference>
<evidence type="ECO:0000256" key="2">
    <source>
        <dbReference type="ARBA" id="ARBA00022448"/>
    </source>
</evidence>
<keyword evidence="5" id="KW-0999">Mitochondrion inner membrane</keyword>
<dbReference type="eggNOG" id="KOG0757">
    <property type="taxonomic scope" value="Eukaryota"/>
</dbReference>
<evidence type="ECO:0000313" key="13">
    <source>
        <dbReference type="EMBL" id="EEC44522.1"/>
    </source>
</evidence>
<feature type="transmembrane region" description="Helical" evidence="12">
    <location>
        <begin position="122"/>
        <end position="142"/>
    </location>
</feature>
<keyword evidence="4" id="KW-0677">Repeat</keyword>
<evidence type="ECO:0008006" key="15">
    <source>
        <dbReference type="Google" id="ProtNLM"/>
    </source>
</evidence>
<keyword evidence="14" id="KW-1185">Reference proteome</keyword>
<organism evidence="13 14">
    <name type="scientific">Phaeodactylum tricornutum (strain CCAP 1055/1)</name>
    <dbReference type="NCBI Taxonomy" id="556484"/>
    <lineage>
        <taxon>Eukaryota</taxon>
        <taxon>Sar</taxon>
        <taxon>Stramenopiles</taxon>
        <taxon>Ochrophyta</taxon>
        <taxon>Bacillariophyta</taxon>
        <taxon>Bacillariophyceae</taxon>
        <taxon>Bacillariophycidae</taxon>
        <taxon>Naviculales</taxon>
        <taxon>Phaeodactylaceae</taxon>
        <taxon>Phaeodactylum</taxon>
    </lineage>
</organism>
<feature type="compositionally biased region" description="Low complexity" evidence="11">
    <location>
        <begin position="23"/>
        <end position="32"/>
    </location>
</feature>
<protein>
    <recommendedName>
        <fullName evidence="15">Mitochondrial carrier protein</fullName>
    </recommendedName>
</protein>
<evidence type="ECO:0000256" key="11">
    <source>
        <dbReference type="SAM" id="MobiDB-lite"/>
    </source>
</evidence>
<evidence type="ECO:0000256" key="6">
    <source>
        <dbReference type="ARBA" id="ARBA00022989"/>
    </source>
</evidence>
<dbReference type="PANTHER" id="PTHR45829">
    <property type="entry name" value="MITOCHONDRIAL CARRIER PROTEIN RIM2"/>
    <property type="match status" value="1"/>
</dbReference>
<feature type="repeat" description="Solcar" evidence="9">
    <location>
        <begin position="60"/>
        <end position="151"/>
    </location>
</feature>
<evidence type="ECO:0000256" key="9">
    <source>
        <dbReference type="PROSITE-ProRule" id="PRU00282"/>
    </source>
</evidence>
<dbReference type="Pfam" id="PF00153">
    <property type="entry name" value="Mito_carr"/>
    <property type="match status" value="3"/>
</dbReference>
<dbReference type="STRING" id="556484.B7G9X6"/>
<comment type="subcellular location">
    <subcellularLocation>
        <location evidence="1">Mitochondrion inner membrane</location>
        <topology evidence="1">Multi-pass membrane protein</topology>
    </subcellularLocation>
</comment>
<gene>
    <name evidence="13" type="ORF">PHATRDRAFT_23053</name>
</gene>
<dbReference type="Gene3D" id="1.50.40.10">
    <property type="entry name" value="Mitochondrial carrier domain"/>
    <property type="match status" value="1"/>
</dbReference>
<sequence>MTRTQCHYGSAEPTRTVDDGDTDTSTTSTPTRLNSESAPDGSEATLANRRRATIRERDSTYLWSSLAAGAGSGAVASVICAPLDLLRTRLQVWGDVHAKTDSGQMSIVRMIREMIAKEGYRGCFRGLGATLVTVPAFWGVYFPLYDETKRYWACRHPELNPALIHMGSAVLAGAVSDIICNPMFVVRTRLQTEALHQLDNHSNTGSRGAIKLSMIQTARGLYQDGGARIFWRGMSANLMGLSHVAVQFPVYEILKLKLAHTKKQPSAVDLLIASGLSKMTASLLTYPHEVIRSRMMDSRSASVRFTTTCRRIYAKEGMIGFYAGLPISLIRVIPNTCITFLTYEMFLRYAKDKIRKQRENERL</sequence>
<keyword evidence="8 9" id="KW-0472">Membrane</keyword>
<dbReference type="InterPro" id="IPR049562">
    <property type="entry name" value="SLC25A33/36-like"/>
</dbReference>
<evidence type="ECO:0000256" key="4">
    <source>
        <dbReference type="ARBA" id="ARBA00022737"/>
    </source>
</evidence>